<dbReference type="PROSITE" id="PS51292">
    <property type="entry name" value="ZF_RING_CH"/>
    <property type="match status" value="1"/>
</dbReference>
<keyword evidence="8" id="KW-1185">Reference proteome</keyword>
<dbReference type="EMBL" id="LDAU01000066">
    <property type="protein sequence ID" value="KRX08314.1"/>
    <property type="molecule type" value="Genomic_DNA"/>
</dbReference>
<feature type="domain" description="FHA" evidence="5">
    <location>
        <begin position="414"/>
        <end position="463"/>
    </location>
</feature>
<feature type="domain" description="RING-CH-type" evidence="6">
    <location>
        <begin position="271"/>
        <end position="362"/>
    </location>
</feature>
<name>A0A0V0R1X7_PSEPJ</name>
<dbReference type="GO" id="GO:0008270">
    <property type="term" value="F:zinc ion binding"/>
    <property type="evidence" value="ECO:0007669"/>
    <property type="project" value="UniProtKB-KW"/>
</dbReference>
<dbReference type="InterPro" id="IPR008984">
    <property type="entry name" value="SMAD_FHA_dom_sf"/>
</dbReference>
<dbReference type="InParanoid" id="A0A0V0R1X7"/>
<dbReference type="SUPFAM" id="SSF57850">
    <property type="entry name" value="RING/U-box"/>
    <property type="match status" value="1"/>
</dbReference>
<evidence type="ECO:0000256" key="3">
    <source>
        <dbReference type="ARBA" id="ARBA00022833"/>
    </source>
</evidence>
<proteinExistence type="predicted"/>
<dbReference type="InterPro" id="IPR013083">
    <property type="entry name" value="Znf_RING/FYVE/PHD"/>
</dbReference>
<dbReference type="CDD" id="cd00060">
    <property type="entry name" value="FHA"/>
    <property type="match status" value="1"/>
</dbReference>
<reference evidence="7 8" key="1">
    <citation type="journal article" date="2015" name="Sci. Rep.">
        <title>Genome of the facultative scuticociliatosis pathogen Pseudocohnilembus persalinus provides insight into its virulence through horizontal gene transfer.</title>
        <authorList>
            <person name="Xiong J."/>
            <person name="Wang G."/>
            <person name="Cheng J."/>
            <person name="Tian M."/>
            <person name="Pan X."/>
            <person name="Warren A."/>
            <person name="Jiang C."/>
            <person name="Yuan D."/>
            <person name="Miao W."/>
        </authorList>
    </citation>
    <scope>NUCLEOTIDE SEQUENCE [LARGE SCALE GENOMIC DNA]</scope>
    <source>
        <strain evidence="7">36N120E</strain>
    </source>
</reference>
<feature type="compositionally biased region" description="Polar residues" evidence="4">
    <location>
        <begin position="243"/>
        <end position="257"/>
    </location>
</feature>
<dbReference type="OrthoDB" id="264354at2759"/>
<feature type="region of interest" description="Disordered" evidence="4">
    <location>
        <begin position="241"/>
        <end position="270"/>
    </location>
</feature>
<dbReference type="PANTHER" id="PTHR46210:SF1">
    <property type="entry name" value="FHA DOMAIN-CONTAINING PROTEIN"/>
    <property type="match status" value="1"/>
</dbReference>
<evidence type="ECO:0000313" key="8">
    <source>
        <dbReference type="Proteomes" id="UP000054937"/>
    </source>
</evidence>
<evidence type="ECO:0000259" key="6">
    <source>
        <dbReference type="PROSITE" id="PS51292"/>
    </source>
</evidence>
<dbReference type="SUPFAM" id="SSF49879">
    <property type="entry name" value="SMAD/FHA domain"/>
    <property type="match status" value="1"/>
</dbReference>
<keyword evidence="1" id="KW-0479">Metal-binding</keyword>
<dbReference type="AlphaFoldDB" id="A0A0V0R1X7"/>
<comment type="caution">
    <text evidence="7">The sequence shown here is derived from an EMBL/GenBank/DDBJ whole genome shotgun (WGS) entry which is preliminary data.</text>
</comment>
<organism evidence="7 8">
    <name type="scientific">Pseudocohnilembus persalinus</name>
    <name type="common">Ciliate</name>
    <dbReference type="NCBI Taxonomy" id="266149"/>
    <lineage>
        <taxon>Eukaryota</taxon>
        <taxon>Sar</taxon>
        <taxon>Alveolata</taxon>
        <taxon>Ciliophora</taxon>
        <taxon>Intramacronucleata</taxon>
        <taxon>Oligohymenophorea</taxon>
        <taxon>Scuticociliatia</taxon>
        <taxon>Philasterida</taxon>
        <taxon>Pseudocohnilembidae</taxon>
        <taxon>Pseudocohnilembus</taxon>
    </lineage>
</organism>
<dbReference type="InterPro" id="IPR000253">
    <property type="entry name" value="FHA_dom"/>
</dbReference>
<evidence type="ECO:0000256" key="1">
    <source>
        <dbReference type="ARBA" id="ARBA00022723"/>
    </source>
</evidence>
<evidence type="ECO:0000256" key="2">
    <source>
        <dbReference type="ARBA" id="ARBA00022771"/>
    </source>
</evidence>
<accession>A0A0V0R1X7</accession>
<dbReference type="Proteomes" id="UP000054937">
    <property type="component" value="Unassembled WGS sequence"/>
</dbReference>
<evidence type="ECO:0000256" key="4">
    <source>
        <dbReference type="SAM" id="MobiDB-lite"/>
    </source>
</evidence>
<sequence length="517" mass="60338">MGNCQDGKLGQDFSEDQMSNEINQKENQNSNFLKVTGITWSKDSHGLFDYETQEIEKNQLNINSSGRIVRKNHKIIFQKEDQVQNEDEEILLNLELDEDGIFWIKSYQNCNIKNNDNQKFRNNEQESQQNNNQDDSQKQWTIVKRFPNESGYMLRGSDIIKLGRINFLIKELELDPNWHKKKTEKKKYAAMEKKSTNMQEMDITEIQTEFDEQCNHVNSNFDFNLIKKTKQTCEQQLNDKQENLQNDNNTSQNLSNSNYNTKIKKNHNNNNEQNDQKICRICLSDEIDQDENIMVNPCKCQGTMKNIHIQCLMTWIKSKSIINNGQNQNNNNGTNNNNQNSKVFCFPNNFECELCKTSYPYKFQSEGFNYDVRQIARPVGQPYVGIQILQGNQNKSNHQGFYMIYLQKGKPQKFNIGRSHESEIRVTDISVSRSHACLNWNGSHLFLLDKQSKFGSLVQLNQEIPLTRDMDGFSIQCGRTTLQFNFSAKQGMCNLFDCCYKNQEKTTQTQQDEDIDA</sequence>
<dbReference type="CDD" id="cd16495">
    <property type="entry name" value="RING_CH-C4HC3_MARCH"/>
    <property type="match status" value="1"/>
</dbReference>
<dbReference type="InterPro" id="IPR011016">
    <property type="entry name" value="Znf_RING-CH"/>
</dbReference>
<protein>
    <submittedName>
        <fullName evidence="7">SMAD/FHA domain</fullName>
    </submittedName>
</protein>
<keyword evidence="2" id="KW-0863">Zinc-finger</keyword>
<gene>
    <name evidence="7" type="ORF">PPERSA_01775</name>
</gene>
<dbReference type="PANTHER" id="PTHR46210">
    <property type="entry name" value="FHA DOMAIN-CONTAINING PROTEIN"/>
    <property type="match status" value="1"/>
</dbReference>
<evidence type="ECO:0000313" key="7">
    <source>
        <dbReference type="EMBL" id="KRX08314.1"/>
    </source>
</evidence>
<dbReference type="OMA" id="WTENESI"/>
<evidence type="ECO:0000259" key="5">
    <source>
        <dbReference type="PROSITE" id="PS50006"/>
    </source>
</evidence>
<dbReference type="Gene3D" id="3.30.40.10">
    <property type="entry name" value="Zinc/RING finger domain, C3HC4 (zinc finger)"/>
    <property type="match status" value="1"/>
</dbReference>
<keyword evidence="3" id="KW-0862">Zinc</keyword>
<dbReference type="Pfam" id="PF12906">
    <property type="entry name" value="RINGv"/>
    <property type="match status" value="1"/>
</dbReference>
<dbReference type="PROSITE" id="PS50006">
    <property type="entry name" value="FHA_DOMAIN"/>
    <property type="match status" value="1"/>
</dbReference>
<dbReference type="Gene3D" id="2.60.200.20">
    <property type="match status" value="1"/>
</dbReference>
<dbReference type="Pfam" id="PF00498">
    <property type="entry name" value="FHA"/>
    <property type="match status" value="1"/>
</dbReference>
<dbReference type="SMART" id="SM00744">
    <property type="entry name" value="RINGv"/>
    <property type="match status" value="1"/>
</dbReference>